<protein>
    <recommendedName>
        <fullName evidence="1">FBA domain-containing protein</fullName>
    </recommendedName>
</protein>
<reference evidence="2" key="1">
    <citation type="submission" date="2025-08" db="UniProtKB">
        <authorList>
            <consortium name="Ensembl"/>
        </authorList>
    </citation>
    <scope>IDENTIFICATION</scope>
</reference>
<dbReference type="Proteomes" id="UP000694383">
    <property type="component" value="Unplaced"/>
</dbReference>
<dbReference type="GO" id="GO:0006516">
    <property type="term" value="P:glycoprotein catabolic process"/>
    <property type="evidence" value="ECO:0007669"/>
    <property type="project" value="TreeGrafter"/>
</dbReference>
<dbReference type="GO" id="GO:0036503">
    <property type="term" value="P:ERAD pathway"/>
    <property type="evidence" value="ECO:0007669"/>
    <property type="project" value="TreeGrafter"/>
</dbReference>
<sequence length="207" mass="24597">MPPSGNELMSDGYIIYNQNEIFLNVPPHQVVRACRLVCHEWKEVADRDSFWRERCRREGYHFCHASKVPTNWKHFYFACKNRRNLLRNPRGEDEFNGWTIVENGGDHWKIEAPMVSHPNEGVQKNFVTSFGMCLKSQLIDLKEEGYNSSFMDEIQPHIRISDCWRNYARLGNPGLMLVHSRYTFLMDRRFTESPWKRVERKKSAILQ</sequence>
<name>A0A8C7YQV3_9TELE</name>
<dbReference type="PANTHER" id="PTHR12125:SF12">
    <property type="entry name" value="F-BOX ONLY PROTEIN 6"/>
    <property type="match status" value="1"/>
</dbReference>
<organism evidence="2 3">
    <name type="scientific">Oryzias sinensis</name>
    <name type="common">Chinese medaka</name>
    <dbReference type="NCBI Taxonomy" id="183150"/>
    <lineage>
        <taxon>Eukaryota</taxon>
        <taxon>Metazoa</taxon>
        <taxon>Chordata</taxon>
        <taxon>Craniata</taxon>
        <taxon>Vertebrata</taxon>
        <taxon>Euteleostomi</taxon>
        <taxon>Actinopterygii</taxon>
        <taxon>Neopterygii</taxon>
        <taxon>Teleostei</taxon>
        <taxon>Neoteleostei</taxon>
        <taxon>Acanthomorphata</taxon>
        <taxon>Ovalentaria</taxon>
        <taxon>Atherinomorphae</taxon>
        <taxon>Beloniformes</taxon>
        <taxon>Adrianichthyidae</taxon>
        <taxon>Oryziinae</taxon>
        <taxon>Oryzias</taxon>
    </lineage>
</organism>
<dbReference type="GeneTree" id="ENSGT00940000159408"/>
<evidence type="ECO:0000313" key="3">
    <source>
        <dbReference type="Proteomes" id="UP000694383"/>
    </source>
</evidence>
<dbReference type="PANTHER" id="PTHR12125">
    <property type="entry name" value="F-BOX ONLY PROTEIN 6-LIKE PROTEIN"/>
    <property type="match status" value="1"/>
</dbReference>
<reference evidence="2" key="2">
    <citation type="submission" date="2025-09" db="UniProtKB">
        <authorList>
            <consortium name="Ensembl"/>
        </authorList>
    </citation>
    <scope>IDENTIFICATION</scope>
</reference>
<evidence type="ECO:0000259" key="1">
    <source>
        <dbReference type="PROSITE" id="PS51114"/>
    </source>
</evidence>
<dbReference type="InterPro" id="IPR039752">
    <property type="entry name" value="F-box_only"/>
</dbReference>
<dbReference type="PROSITE" id="PS51114">
    <property type="entry name" value="FBA"/>
    <property type="match status" value="1"/>
</dbReference>
<evidence type="ECO:0000313" key="2">
    <source>
        <dbReference type="Ensembl" id="ENSOSIP00000030840.1"/>
    </source>
</evidence>
<dbReference type="Gene3D" id="2.60.120.260">
    <property type="entry name" value="Galactose-binding domain-like"/>
    <property type="match status" value="1"/>
</dbReference>
<keyword evidence="3" id="KW-1185">Reference proteome</keyword>
<dbReference type="SUPFAM" id="SSF49785">
    <property type="entry name" value="Galactose-binding domain-like"/>
    <property type="match status" value="1"/>
</dbReference>
<accession>A0A8C7YQV3</accession>
<dbReference type="Ensembl" id="ENSOSIT00000032505.1">
    <property type="protein sequence ID" value="ENSOSIP00000030840.1"/>
    <property type="gene ID" value="ENSOSIG00000015857.1"/>
</dbReference>
<dbReference type="InterPro" id="IPR001810">
    <property type="entry name" value="F-box_dom"/>
</dbReference>
<dbReference type="GO" id="GO:0031146">
    <property type="term" value="P:SCF-dependent proteasomal ubiquitin-dependent protein catabolic process"/>
    <property type="evidence" value="ECO:0007669"/>
    <property type="project" value="TreeGrafter"/>
</dbReference>
<dbReference type="GO" id="GO:0005737">
    <property type="term" value="C:cytoplasm"/>
    <property type="evidence" value="ECO:0007669"/>
    <property type="project" value="TreeGrafter"/>
</dbReference>
<dbReference type="SUPFAM" id="SSF81383">
    <property type="entry name" value="F-box domain"/>
    <property type="match status" value="1"/>
</dbReference>
<dbReference type="InterPro" id="IPR008979">
    <property type="entry name" value="Galactose-bd-like_sf"/>
</dbReference>
<dbReference type="InterPro" id="IPR007397">
    <property type="entry name" value="F-box-assoc_dom"/>
</dbReference>
<feature type="domain" description="FBA" evidence="1">
    <location>
        <begin position="75"/>
        <end position="207"/>
    </location>
</feature>
<dbReference type="Pfam" id="PF12937">
    <property type="entry name" value="F-box-like"/>
    <property type="match status" value="1"/>
</dbReference>
<dbReference type="GO" id="GO:0019005">
    <property type="term" value="C:SCF ubiquitin ligase complex"/>
    <property type="evidence" value="ECO:0007669"/>
    <property type="project" value="TreeGrafter"/>
</dbReference>
<dbReference type="GO" id="GO:0061630">
    <property type="term" value="F:ubiquitin protein ligase activity"/>
    <property type="evidence" value="ECO:0007669"/>
    <property type="project" value="TreeGrafter"/>
</dbReference>
<dbReference type="SMART" id="SM01198">
    <property type="entry name" value="FBA"/>
    <property type="match status" value="1"/>
</dbReference>
<dbReference type="AlphaFoldDB" id="A0A8C7YQV3"/>
<dbReference type="Pfam" id="PF04300">
    <property type="entry name" value="FBA"/>
    <property type="match status" value="1"/>
</dbReference>
<dbReference type="Gene3D" id="1.20.1280.50">
    <property type="match status" value="1"/>
</dbReference>
<proteinExistence type="predicted"/>
<dbReference type="InterPro" id="IPR036047">
    <property type="entry name" value="F-box-like_dom_sf"/>
</dbReference>